<proteinExistence type="inferred from homology"/>
<evidence type="ECO:0000259" key="3">
    <source>
        <dbReference type="Pfam" id="PF01408"/>
    </source>
</evidence>
<evidence type="ECO:0000256" key="1">
    <source>
        <dbReference type="ARBA" id="ARBA00010928"/>
    </source>
</evidence>
<feature type="domain" description="Gfo/Idh/MocA-like oxidoreductase C-terminal" evidence="4">
    <location>
        <begin position="141"/>
        <end position="369"/>
    </location>
</feature>
<dbReference type="SUPFAM" id="SSF55347">
    <property type="entry name" value="Glyceraldehyde-3-phosphate dehydrogenase-like, C-terminal domain"/>
    <property type="match status" value="1"/>
</dbReference>
<keyword evidence="6" id="KW-1185">Reference proteome</keyword>
<dbReference type="PANTHER" id="PTHR43708:SF5">
    <property type="entry name" value="CONSERVED EXPRESSED OXIDOREDUCTASE (EUROFUNG)-RELATED"/>
    <property type="match status" value="1"/>
</dbReference>
<dbReference type="InterPro" id="IPR004104">
    <property type="entry name" value="Gfo/Idh/MocA-like_OxRdtase_C"/>
</dbReference>
<dbReference type="PANTHER" id="PTHR43708">
    <property type="entry name" value="CONSERVED EXPRESSED OXIDOREDUCTASE (EUROFUNG)"/>
    <property type="match status" value="1"/>
</dbReference>
<dbReference type="EMBL" id="FNVA01000006">
    <property type="protein sequence ID" value="SEG56851.1"/>
    <property type="molecule type" value="Genomic_DNA"/>
</dbReference>
<evidence type="ECO:0000259" key="4">
    <source>
        <dbReference type="Pfam" id="PF02894"/>
    </source>
</evidence>
<dbReference type="Proteomes" id="UP000236728">
    <property type="component" value="Unassembled WGS sequence"/>
</dbReference>
<dbReference type="InterPro" id="IPR036291">
    <property type="entry name" value="NAD(P)-bd_dom_sf"/>
</dbReference>
<dbReference type="AlphaFoldDB" id="A0A1H6B7L7"/>
<organism evidence="5 6">
    <name type="scientific">Bryocella elongata</name>
    <dbReference type="NCBI Taxonomy" id="863522"/>
    <lineage>
        <taxon>Bacteria</taxon>
        <taxon>Pseudomonadati</taxon>
        <taxon>Acidobacteriota</taxon>
        <taxon>Terriglobia</taxon>
        <taxon>Terriglobales</taxon>
        <taxon>Acidobacteriaceae</taxon>
        <taxon>Bryocella</taxon>
    </lineage>
</organism>
<evidence type="ECO:0000313" key="5">
    <source>
        <dbReference type="EMBL" id="SEG56851.1"/>
    </source>
</evidence>
<dbReference type="Pfam" id="PF02894">
    <property type="entry name" value="GFO_IDH_MocA_C"/>
    <property type="match status" value="1"/>
</dbReference>
<dbReference type="GO" id="GO:0000166">
    <property type="term" value="F:nucleotide binding"/>
    <property type="evidence" value="ECO:0007669"/>
    <property type="project" value="InterPro"/>
</dbReference>
<dbReference type="InterPro" id="IPR000683">
    <property type="entry name" value="Gfo/Idh/MocA-like_OxRdtase_N"/>
</dbReference>
<reference evidence="5 6" key="1">
    <citation type="submission" date="2016-10" db="EMBL/GenBank/DDBJ databases">
        <authorList>
            <person name="de Groot N.N."/>
        </authorList>
    </citation>
    <scope>NUCLEOTIDE SEQUENCE [LARGE SCALE GENOMIC DNA]</scope>
    <source>
        <strain evidence="5 6">DSM 22489</strain>
    </source>
</reference>
<dbReference type="InterPro" id="IPR051317">
    <property type="entry name" value="Gfo/Idh/MocA_oxidoreduct"/>
</dbReference>
<comment type="similarity">
    <text evidence="1">Belongs to the Gfo/Idh/MocA family.</text>
</comment>
<name>A0A1H6B7L7_9BACT</name>
<feature type="domain" description="Gfo/Idh/MocA-like oxidoreductase N-terminal" evidence="3">
    <location>
        <begin position="12"/>
        <end position="126"/>
    </location>
</feature>
<evidence type="ECO:0000313" key="6">
    <source>
        <dbReference type="Proteomes" id="UP000236728"/>
    </source>
</evidence>
<evidence type="ECO:0000256" key="2">
    <source>
        <dbReference type="ARBA" id="ARBA00023002"/>
    </source>
</evidence>
<keyword evidence="2" id="KW-0560">Oxidoreductase</keyword>
<dbReference type="GO" id="GO:0016491">
    <property type="term" value="F:oxidoreductase activity"/>
    <property type="evidence" value="ECO:0007669"/>
    <property type="project" value="UniProtKB-KW"/>
</dbReference>
<protein>
    <submittedName>
        <fullName evidence="5">Predicted dehydrogenase</fullName>
    </submittedName>
</protein>
<gene>
    <name evidence="5" type="ORF">SAMN05421819_3598</name>
</gene>
<dbReference type="SUPFAM" id="SSF51735">
    <property type="entry name" value="NAD(P)-binding Rossmann-fold domains"/>
    <property type="match status" value="1"/>
</dbReference>
<accession>A0A1H6B7L7</accession>
<dbReference type="Pfam" id="PF01408">
    <property type="entry name" value="GFO_IDH_MocA"/>
    <property type="match status" value="1"/>
</dbReference>
<dbReference type="Gene3D" id="3.30.360.10">
    <property type="entry name" value="Dihydrodipicolinate Reductase, domain 2"/>
    <property type="match status" value="1"/>
</dbReference>
<sequence length="375" mass="41398">MSAMSIRTAMSINTAVLGYGLAGKVFHCPFVSAVPGLELSVIVQRTGDTARERYPNARILKSAEEAFADPNIDLIVVGLPNDTHYAMAKAALEAGKHVVIDKPFASSSAEARELIDLAKAKGLVLAPFHNRRWDADFLTLRKILDEGHLGRIVEVFSSYDRFRPIQRPNTWKEAASPTSGILFDLGPHLVDQALALFGAPARVTGSVREDRDQTDINDAVDITFEYDSTPFWPGKPVRFICHATMLAADAAPRFRVHGTHGSWTKYGLDPQENALLNLGAVPPQVGSSEPWLPEPESAWGTLTLATERKEPVQLEKKPYPSVTGDYRNFYVSVRDAIADGKPLAVPTEDGYRTVRLLELAQQSTKERRTLYVDFK</sequence>
<dbReference type="Gene3D" id="3.40.50.720">
    <property type="entry name" value="NAD(P)-binding Rossmann-like Domain"/>
    <property type="match status" value="1"/>
</dbReference>